<dbReference type="InterPro" id="IPR046347">
    <property type="entry name" value="bZIP_sf"/>
</dbReference>
<evidence type="ECO:0000256" key="1">
    <source>
        <dbReference type="SAM" id="MobiDB-lite"/>
    </source>
</evidence>
<proteinExistence type="predicted"/>
<name>A0A2V3IPS5_9FLOR</name>
<feature type="region of interest" description="Disordered" evidence="1">
    <location>
        <begin position="1"/>
        <end position="81"/>
    </location>
</feature>
<keyword evidence="4" id="KW-1185">Reference proteome</keyword>
<dbReference type="Gene3D" id="1.20.5.170">
    <property type="match status" value="1"/>
</dbReference>
<feature type="compositionally biased region" description="Basic residues" evidence="1">
    <location>
        <begin position="62"/>
        <end position="80"/>
    </location>
</feature>
<feature type="domain" description="BZIP" evidence="2">
    <location>
        <begin position="64"/>
        <end position="78"/>
    </location>
</feature>
<sequence>MQPPPNPAPTDDGDSDSSQQLHGSDIPSAATPSSSGLSIVQTSISAPLPTTTRGAPEELKPAIRKLQNRKSAQRSRRRRSVLLNSLPNRIDTVLERVHRLESRVARIERFLHDRFDFEIMTEQVADEERFGDDDDDGGAPGGNDVESGEDMDDDLVEQLIDRCVSQS</sequence>
<dbReference type="SUPFAM" id="SSF57959">
    <property type="entry name" value="Leucine zipper domain"/>
    <property type="match status" value="1"/>
</dbReference>
<dbReference type="PROSITE" id="PS00036">
    <property type="entry name" value="BZIP_BASIC"/>
    <property type="match status" value="1"/>
</dbReference>
<accession>A0A2V3IPS5</accession>
<dbReference type="InterPro" id="IPR004827">
    <property type="entry name" value="bZIP"/>
</dbReference>
<dbReference type="AlphaFoldDB" id="A0A2V3IPS5"/>
<reference evidence="3 4" key="1">
    <citation type="journal article" date="2018" name="Mol. Biol. Evol.">
        <title>Analysis of the draft genome of the red seaweed Gracilariopsis chorda provides insights into genome size evolution in Rhodophyta.</title>
        <authorList>
            <person name="Lee J."/>
            <person name="Yang E.C."/>
            <person name="Graf L."/>
            <person name="Yang J.H."/>
            <person name="Qiu H."/>
            <person name="Zel Zion U."/>
            <person name="Chan C.X."/>
            <person name="Stephens T.G."/>
            <person name="Weber A.P.M."/>
            <person name="Boo G.H."/>
            <person name="Boo S.M."/>
            <person name="Kim K.M."/>
            <person name="Shin Y."/>
            <person name="Jung M."/>
            <person name="Lee S.J."/>
            <person name="Yim H.S."/>
            <person name="Lee J.H."/>
            <person name="Bhattacharya D."/>
            <person name="Yoon H.S."/>
        </authorList>
    </citation>
    <scope>NUCLEOTIDE SEQUENCE [LARGE SCALE GENOMIC DNA]</scope>
    <source>
        <strain evidence="3 4">SKKU-2015</strain>
        <tissue evidence="3">Whole body</tissue>
    </source>
</reference>
<evidence type="ECO:0000259" key="2">
    <source>
        <dbReference type="PROSITE" id="PS00036"/>
    </source>
</evidence>
<dbReference type="Proteomes" id="UP000247409">
    <property type="component" value="Unassembled WGS sequence"/>
</dbReference>
<organism evidence="3 4">
    <name type="scientific">Gracilariopsis chorda</name>
    <dbReference type="NCBI Taxonomy" id="448386"/>
    <lineage>
        <taxon>Eukaryota</taxon>
        <taxon>Rhodophyta</taxon>
        <taxon>Florideophyceae</taxon>
        <taxon>Rhodymeniophycidae</taxon>
        <taxon>Gracilariales</taxon>
        <taxon>Gracilariaceae</taxon>
        <taxon>Gracilariopsis</taxon>
    </lineage>
</organism>
<dbReference type="SMART" id="SM00338">
    <property type="entry name" value="BRLZ"/>
    <property type="match status" value="1"/>
</dbReference>
<dbReference type="EMBL" id="NBIV01000102">
    <property type="protein sequence ID" value="PXF44063.1"/>
    <property type="molecule type" value="Genomic_DNA"/>
</dbReference>
<gene>
    <name evidence="3" type="ORF">BWQ96_06144</name>
</gene>
<protein>
    <recommendedName>
        <fullName evidence="2">BZIP domain-containing protein</fullName>
    </recommendedName>
</protein>
<feature type="region of interest" description="Disordered" evidence="1">
    <location>
        <begin position="126"/>
        <end position="152"/>
    </location>
</feature>
<feature type="compositionally biased region" description="Polar residues" evidence="1">
    <location>
        <begin position="30"/>
        <end position="53"/>
    </location>
</feature>
<evidence type="ECO:0000313" key="4">
    <source>
        <dbReference type="Proteomes" id="UP000247409"/>
    </source>
</evidence>
<dbReference type="GO" id="GO:0003700">
    <property type="term" value="F:DNA-binding transcription factor activity"/>
    <property type="evidence" value="ECO:0007669"/>
    <property type="project" value="InterPro"/>
</dbReference>
<comment type="caution">
    <text evidence="3">The sequence shown here is derived from an EMBL/GenBank/DDBJ whole genome shotgun (WGS) entry which is preliminary data.</text>
</comment>
<evidence type="ECO:0000313" key="3">
    <source>
        <dbReference type="EMBL" id="PXF44063.1"/>
    </source>
</evidence>